<dbReference type="Proteomes" id="UP000054485">
    <property type="component" value="Unassembled WGS sequence"/>
</dbReference>
<dbReference type="PROSITE" id="PS50294">
    <property type="entry name" value="WD_REPEATS_REGION"/>
    <property type="match status" value="6"/>
</dbReference>
<evidence type="ECO:0000256" key="1">
    <source>
        <dbReference type="ARBA" id="ARBA00022574"/>
    </source>
</evidence>
<dbReference type="Gene3D" id="2.130.10.10">
    <property type="entry name" value="YVTN repeat-like/Quinoprotein amine dehydrogenase"/>
    <property type="match status" value="3"/>
</dbReference>
<dbReference type="InterPro" id="IPR015943">
    <property type="entry name" value="WD40/YVTN_repeat-like_dom_sf"/>
</dbReference>
<dbReference type="PANTHER" id="PTHR19849">
    <property type="entry name" value="PHOSPHOLIPASE A-2-ACTIVATING PROTEIN"/>
    <property type="match status" value="1"/>
</dbReference>
<evidence type="ECO:0000256" key="4">
    <source>
        <dbReference type="SAM" id="MobiDB-lite"/>
    </source>
</evidence>
<dbReference type="InParanoid" id="A0A0D0BAN1"/>
<keyword evidence="2" id="KW-0677">Repeat</keyword>
<dbReference type="CDD" id="cd00200">
    <property type="entry name" value="WD40"/>
    <property type="match status" value="1"/>
</dbReference>
<keyword evidence="1 3" id="KW-0853">WD repeat</keyword>
<protein>
    <recommendedName>
        <fullName evidence="5">Nephrocystin 3-like N-terminal domain-containing protein</fullName>
    </recommendedName>
</protein>
<dbReference type="GO" id="GO:0005634">
    <property type="term" value="C:nucleus"/>
    <property type="evidence" value="ECO:0007669"/>
    <property type="project" value="TreeGrafter"/>
</dbReference>
<reference evidence="7" key="2">
    <citation type="submission" date="2015-01" db="EMBL/GenBank/DDBJ databases">
        <title>Evolutionary Origins and Diversification of the Mycorrhizal Mutualists.</title>
        <authorList>
            <consortium name="DOE Joint Genome Institute"/>
            <consortium name="Mycorrhizal Genomics Consortium"/>
            <person name="Kohler A."/>
            <person name="Kuo A."/>
            <person name="Nagy L.G."/>
            <person name="Floudas D."/>
            <person name="Copeland A."/>
            <person name="Barry K.W."/>
            <person name="Cichocki N."/>
            <person name="Veneault-Fourrey C."/>
            <person name="LaButti K."/>
            <person name="Lindquist E.A."/>
            <person name="Lipzen A."/>
            <person name="Lundell T."/>
            <person name="Morin E."/>
            <person name="Murat C."/>
            <person name="Riley R."/>
            <person name="Ohm R."/>
            <person name="Sun H."/>
            <person name="Tunlid A."/>
            <person name="Henrissat B."/>
            <person name="Grigoriev I.V."/>
            <person name="Hibbett D.S."/>
            <person name="Martin F."/>
        </authorList>
    </citation>
    <scope>NUCLEOTIDE SEQUENCE [LARGE SCALE GENOMIC DNA]</scope>
    <source>
        <strain evidence="7">UH-Slu-Lm8-n1</strain>
    </source>
</reference>
<dbReference type="AlphaFoldDB" id="A0A0D0BAN1"/>
<evidence type="ECO:0000313" key="7">
    <source>
        <dbReference type="Proteomes" id="UP000054485"/>
    </source>
</evidence>
<gene>
    <name evidence="6" type="ORF">CY34DRAFT_256598</name>
</gene>
<dbReference type="PRINTS" id="PR00320">
    <property type="entry name" value="GPROTEINBRPT"/>
</dbReference>
<evidence type="ECO:0000256" key="2">
    <source>
        <dbReference type="ARBA" id="ARBA00022737"/>
    </source>
</evidence>
<feature type="region of interest" description="Disordered" evidence="4">
    <location>
        <begin position="1"/>
        <end position="40"/>
    </location>
</feature>
<feature type="repeat" description="WD" evidence="3">
    <location>
        <begin position="1000"/>
        <end position="1041"/>
    </location>
</feature>
<dbReference type="SMART" id="SM00320">
    <property type="entry name" value="WD40"/>
    <property type="match status" value="7"/>
</dbReference>
<dbReference type="InterPro" id="IPR027417">
    <property type="entry name" value="P-loop_NTPase"/>
</dbReference>
<dbReference type="SUPFAM" id="SSF50998">
    <property type="entry name" value="Quinoprotein alcohol dehydrogenase-like"/>
    <property type="match status" value="1"/>
</dbReference>
<dbReference type="PROSITE" id="PS50082">
    <property type="entry name" value="WD_REPEATS_2"/>
    <property type="match status" value="7"/>
</dbReference>
<feature type="repeat" description="WD" evidence="3">
    <location>
        <begin position="1128"/>
        <end position="1162"/>
    </location>
</feature>
<dbReference type="GO" id="GO:0043130">
    <property type="term" value="F:ubiquitin binding"/>
    <property type="evidence" value="ECO:0007669"/>
    <property type="project" value="TreeGrafter"/>
</dbReference>
<dbReference type="GO" id="GO:0010992">
    <property type="term" value="P:ubiquitin recycling"/>
    <property type="evidence" value="ECO:0007669"/>
    <property type="project" value="TreeGrafter"/>
</dbReference>
<evidence type="ECO:0000259" key="5">
    <source>
        <dbReference type="Pfam" id="PF24883"/>
    </source>
</evidence>
<accession>A0A0D0BAN1</accession>
<dbReference type="STRING" id="930992.A0A0D0BAN1"/>
<feature type="repeat" description="WD" evidence="3">
    <location>
        <begin position="1042"/>
        <end position="1083"/>
    </location>
</feature>
<feature type="repeat" description="WD" evidence="3">
    <location>
        <begin position="880"/>
        <end position="914"/>
    </location>
</feature>
<reference evidence="6 7" key="1">
    <citation type="submission" date="2014-04" db="EMBL/GenBank/DDBJ databases">
        <authorList>
            <consortium name="DOE Joint Genome Institute"/>
            <person name="Kuo A."/>
            <person name="Ruytinx J."/>
            <person name="Rineau F."/>
            <person name="Colpaert J."/>
            <person name="Kohler A."/>
            <person name="Nagy L.G."/>
            <person name="Floudas D."/>
            <person name="Copeland A."/>
            <person name="Barry K.W."/>
            <person name="Cichocki N."/>
            <person name="Veneault-Fourrey C."/>
            <person name="LaButti K."/>
            <person name="Lindquist E.A."/>
            <person name="Lipzen A."/>
            <person name="Lundell T."/>
            <person name="Morin E."/>
            <person name="Murat C."/>
            <person name="Sun H."/>
            <person name="Tunlid A."/>
            <person name="Henrissat B."/>
            <person name="Grigoriev I.V."/>
            <person name="Hibbett D.S."/>
            <person name="Martin F."/>
            <person name="Nordberg H.P."/>
            <person name="Cantor M.N."/>
            <person name="Hua S.X."/>
        </authorList>
    </citation>
    <scope>NUCLEOTIDE SEQUENCE [LARGE SCALE GENOMIC DNA]</scope>
    <source>
        <strain evidence="6 7">UH-Slu-Lm8-n1</strain>
    </source>
</reference>
<dbReference type="InterPro" id="IPR020472">
    <property type="entry name" value="WD40_PAC1"/>
</dbReference>
<dbReference type="Pfam" id="PF00400">
    <property type="entry name" value="WD40"/>
    <property type="match status" value="7"/>
</dbReference>
<dbReference type="GO" id="GO:0043161">
    <property type="term" value="P:proteasome-mediated ubiquitin-dependent protein catabolic process"/>
    <property type="evidence" value="ECO:0007669"/>
    <property type="project" value="TreeGrafter"/>
</dbReference>
<proteinExistence type="predicted"/>
<dbReference type="InterPro" id="IPR001680">
    <property type="entry name" value="WD40_rpt"/>
</dbReference>
<feature type="repeat" description="WD" evidence="3">
    <location>
        <begin position="959"/>
        <end position="999"/>
    </location>
</feature>
<dbReference type="Gene3D" id="3.40.50.300">
    <property type="entry name" value="P-loop containing nucleotide triphosphate hydrolases"/>
    <property type="match status" value="1"/>
</dbReference>
<feature type="domain" description="Nephrocystin 3-like N-terminal" evidence="5">
    <location>
        <begin position="313"/>
        <end position="481"/>
    </location>
</feature>
<organism evidence="6 7">
    <name type="scientific">Suillus luteus UH-Slu-Lm8-n1</name>
    <dbReference type="NCBI Taxonomy" id="930992"/>
    <lineage>
        <taxon>Eukaryota</taxon>
        <taxon>Fungi</taxon>
        <taxon>Dikarya</taxon>
        <taxon>Basidiomycota</taxon>
        <taxon>Agaricomycotina</taxon>
        <taxon>Agaricomycetes</taxon>
        <taxon>Agaricomycetidae</taxon>
        <taxon>Boletales</taxon>
        <taxon>Suillineae</taxon>
        <taxon>Suillaceae</taxon>
        <taxon>Suillus</taxon>
    </lineage>
</organism>
<dbReference type="InterPro" id="IPR011047">
    <property type="entry name" value="Quinoprotein_ADH-like_sf"/>
</dbReference>
<dbReference type="Pfam" id="PF24883">
    <property type="entry name" value="NPHP3_N"/>
    <property type="match status" value="1"/>
</dbReference>
<dbReference type="OrthoDB" id="163438at2759"/>
<sequence>MNEDTAPSDPHLPQRRGRTAARQDPSFPPPSQTGSPRRRSGFCRNFWDKLISQCRCAQNNGRSLSPSPMDVIPSRRDLAPMQMTQPEPLNPEVVNERIQDAARGIKGIRPVSGVVHNTASNANNVQTVLDEIDIWTAILGPLKAFNSVAGRIGEIHPYLKGAVTILTGASQIIIDQADRDAAVYSLLEKISEVYALMTEEKELQNVSSVLPIYLKIAQQTQECADFIVHYSETKNFWKRLRKHVINETDSSIQSYNQVLDNLMQQFRDKVARDTVIFIHRAAEDLALSNLEYATGAGLKTSKLCLEGTREGILTEIKSWINNTGEDVPPIFWLSGTAGKGKSAIAHTIANWFHDSGRLGACFCFDRTANRRHERIVTTIACDLADDNLFLRREIAHVLQNDNELRHTQDITRQWQKLIVEPIDKISPTITQPILIVIDALDESGAAKSREQILQLLAGTSGTSSSQPTKFPSYLRILVTSRLLRDIHDILHGLPHVHHVSMDDISSAAAEHDIQLYLSNKLAGVSADLKATDINMLAQKSDGLFEWARLASAHIKNTTIVGDPIRRLRSVVSATFGKGVHLLDDMYKRILGEIITEDEEEEAIPMFRSVMGQIIASSEPLPMAAFNAMRLHFPSEDDRYKVEAVMGPLGSLVIGTADPDIPIRPLHSSFYDFLTERRRSGKFSIDVSSVQRDLAIASLRIMARGLRFNICSLENSYFANYAVPDLETRVKDFIPVELSYSCRFWGTHVKATSFEPLLAEEIEAFFDGERFLFWLEALTLVRALNSTARSLSSVADWFMDNAEYMHTIEDVRDALHFIQTFGTTILHSTPHLYLSALPFAPMQSTVFRKFTAKFPHTPRVVAGHVARWSPTENRHQGHAGVMSVAISPDRKRIVCGSFDGTIQVWDMETGEALGAPLRGHSEAVRCIAISSNGKLVVSGSNDHTIRMWDLETGQALGPPLRGHITYVLSVAISPDGQRIVSSGDRTILVWDAQTGRSFTPLEGHTGVVRSVAISPNGQHIVSGSDDKTIRVWNLETGEALGPLREHTDAILFLTISPDGRRIVFGSNDKIIQVLDAVTGKAIGTPLQGHTHRVWSVAISADGKLIASGSSDKTVRVWDVETGNALGVPLEGHTEAVYSVAFSLDGKRIVSGSYDTTIRVWDLDFVNRHQRLISGRPTICFSSNPTHALCSAFSFLQDSPVPASFTPDEEGWVKGPEGQLLLRIPVDFHRSVYTPGDTLVIPSHTLQLDLSHFAHDTLWSNCHSEAAAR</sequence>
<dbReference type="InterPro" id="IPR056884">
    <property type="entry name" value="NPHP3-like_N"/>
</dbReference>
<dbReference type="InterPro" id="IPR019775">
    <property type="entry name" value="WD40_repeat_CS"/>
</dbReference>
<keyword evidence="7" id="KW-1185">Reference proteome</keyword>
<dbReference type="SUPFAM" id="SSF52540">
    <property type="entry name" value="P-loop containing nucleoside triphosphate hydrolases"/>
    <property type="match status" value="1"/>
</dbReference>
<evidence type="ECO:0000313" key="6">
    <source>
        <dbReference type="EMBL" id="KIK40643.1"/>
    </source>
</evidence>
<dbReference type="HOGENOM" id="CLU_000288_6_0_1"/>
<dbReference type="PROSITE" id="PS00678">
    <property type="entry name" value="WD_REPEATS_1"/>
    <property type="match status" value="4"/>
</dbReference>
<dbReference type="EMBL" id="KN835295">
    <property type="protein sequence ID" value="KIK40643.1"/>
    <property type="molecule type" value="Genomic_DNA"/>
</dbReference>
<evidence type="ECO:0000256" key="3">
    <source>
        <dbReference type="PROSITE-ProRule" id="PRU00221"/>
    </source>
</evidence>
<dbReference type="PANTHER" id="PTHR19849:SF1">
    <property type="entry name" value="F-BOX_WD REPEAT-CONTAINING PROTEIN 7"/>
    <property type="match status" value="1"/>
</dbReference>
<name>A0A0D0BAN1_9AGAM</name>
<feature type="repeat" description="WD" evidence="3">
    <location>
        <begin position="916"/>
        <end position="957"/>
    </location>
</feature>
<feature type="repeat" description="WD" evidence="3">
    <location>
        <begin position="1085"/>
        <end position="1126"/>
    </location>
</feature>
<dbReference type="GO" id="GO:0005737">
    <property type="term" value="C:cytoplasm"/>
    <property type="evidence" value="ECO:0007669"/>
    <property type="project" value="TreeGrafter"/>
</dbReference>